<proteinExistence type="predicted"/>
<dbReference type="EMBL" id="AP025730">
    <property type="protein sequence ID" value="BDI05907.1"/>
    <property type="molecule type" value="Genomic_DNA"/>
</dbReference>
<evidence type="ECO:0000313" key="2">
    <source>
        <dbReference type="Proteomes" id="UP001057498"/>
    </source>
</evidence>
<evidence type="ECO:0000313" key="1">
    <source>
        <dbReference type="EMBL" id="BDI05907.1"/>
    </source>
</evidence>
<dbReference type="RefSeq" id="WP_251969240.1">
    <property type="nucleotide sequence ID" value="NZ_AP025730.1"/>
</dbReference>
<accession>A0ABM7YN58</accession>
<keyword evidence="2" id="KW-1185">Reference proteome</keyword>
<name>A0ABM7YN58_9BURK</name>
<protein>
    <recommendedName>
        <fullName evidence="3">Phage protein D</fullName>
    </recommendedName>
</protein>
<dbReference type="Proteomes" id="UP001057498">
    <property type="component" value="Chromosome"/>
</dbReference>
<organism evidence="1 2">
    <name type="scientific">Sphaerotilus microaerophilus</name>
    <dbReference type="NCBI Taxonomy" id="2914710"/>
    <lineage>
        <taxon>Bacteria</taxon>
        <taxon>Pseudomonadati</taxon>
        <taxon>Pseudomonadota</taxon>
        <taxon>Betaproteobacteria</taxon>
        <taxon>Burkholderiales</taxon>
        <taxon>Sphaerotilaceae</taxon>
        <taxon>Sphaerotilus</taxon>
    </lineage>
</organism>
<gene>
    <name evidence="1" type="ORF">CATMQ487_28770</name>
</gene>
<evidence type="ECO:0008006" key="3">
    <source>
        <dbReference type="Google" id="ProtNLM"/>
    </source>
</evidence>
<reference evidence="1" key="1">
    <citation type="submission" date="2022-04" db="EMBL/GenBank/DDBJ databases">
        <title>Whole genome sequence of Sphaerotilus sp. FB-5.</title>
        <authorList>
            <person name="Takeda M."/>
            <person name="Narihara S."/>
            <person name="Akimoto M."/>
            <person name="Akimoto R."/>
            <person name="Nishiyashiki S."/>
            <person name="Murakami T."/>
        </authorList>
    </citation>
    <scope>NUCLEOTIDE SEQUENCE</scope>
    <source>
        <strain evidence="1">FB-5</strain>
    </source>
</reference>
<sequence length="415" mass="47323">MSTTEFVELKAESIRLGQLRVPRFELRIDGVSLPRQVLRDVMELTYRDKVEEIDGFELVVANWDGERRRHKYMGSETAASEADQDLHELETLFEPCCKTVTLAMGYVDELHPMLIGNFVTMEPTFAQSTPSTLAVRGLNRLHRMRRAKYDGQWPNSKNAKQLTDSEIAKTFDGLVDPKWRNEGQDARRIPMPVVIDKNAIKDEPRLEYVAQKNEYDIDFLWRRARQRGYVVEVRPPDAENKTEHLYFGPSTKAPAPYRLVWGAGLLDAKVTLTTANQVKKVTVHGWDRKAQKAIAESADWSDPKLKRLNPKLQEIVERCDPREERVVTQPVFSKEHARTLARDLLLGRAQDLVKLSGSVVGSPKLRAGSRVLIEGLGSRISGEYFVTETTHTFNASGYITRFSARREDPDTGMRI</sequence>